<evidence type="ECO:0000313" key="3">
    <source>
        <dbReference type="Proteomes" id="UP000008237"/>
    </source>
</evidence>
<dbReference type="InParanoid" id="E2BMH9"/>
<dbReference type="OrthoDB" id="2499658at2759"/>
<gene>
    <name evidence="2" type="ORF">EAI_00608</name>
</gene>
<evidence type="ECO:0000256" key="1">
    <source>
        <dbReference type="SAM" id="MobiDB-lite"/>
    </source>
</evidence>
<name>E2BMH9_HARSA</name>
<dbReference type="EMBL" id="GL449233">
    <property type="protein sequence ID" value="EFN83088.1"/>
    <property type="molecule type" value="Genomic_DNA"/>
</dbReference>
<evidence type="ECO:0000313" key="2">
    <source>
        <dbReference type="EMBL" id="EFN83088.1"/>
    </source>
</evidence>
<dbReference type="Proteomes" id="UP000008237">
    <property type="component" value="Unassembled WGS sequence"/>
</dbReference>
<sequence length="162" mass="18157">MAGILFAEGDRCVQRRRAGRVAVLVLGGVFLMRTVEKSEKKKKEKEKKKKKKKEEERRPETLVIERDPCLSHKRLLGKSKERGMPPPPPPSGASRILAAGNWSAREGTSMRRHAVSGPTTKSVKNVMHANTASPASPLRHRSKYELRSISLEGNKVLPWTTR</sequence>
<feature type="compositionally biased region" description="Basic and acidic residues" evidence="1">
    <location>
        <begin position="53"/>
        <end position="70"/>
    </location>
</feature>
<feature type="compositionally biased region" description="Basic residues" evidence="1">
    <location>
        <begin position="42"/>
        <end position="52"/>
    </location>
</feature>
<protein>
    <submittedName>
        <fullName evidence="2">Uncharacterized protein</fullName>
    </submittedName>
</protein>
<accession>E2BMH9</accession>
<organism evidence="3">
    <name type="scientific">Harpegnathos saltator</name>
    <name type="common">Jerdon's jumping ant</name>
    <dbReference type="NCBI Taxonomy" id="610380"/>
    <lineage>
        <taxon>Eukaryota</taxon>
        <taxon>Metazoa</taxon>
        <taxon>Ecdysozoa</taxon>
        <taxon>Arthropoda</taxon>
        <taxon>Hexapoda</taxon>
        <taxon>Insecta</taxon>
        <taxon>Pterygota</taxon>
        <taxon>Neoptera</taxon>
        <taxon>Endopterygota</taxon>
        <taxon>Hymenoptera</taxon>
        <taxon>Apocrita</taxon>
        <taxon>Aculeata</taxon>
        <taxon>Formicoidea</taxon>
        <taxon>Formicidae</taxon>
        <taxon>Ponerinae</taxon>
        <taxon>Ponerini</taxon>
        <taxon>Harpegnathos</taxon>
    </lineage>
</organism>
<keyword evidence="3" id="KW-1185">Reference proteome</keyword>
<reference evidence="2 3" key="1">
    <citation type="journal article" date="2010" name="Science">
        <title>Genomic comparison of the ants Camponotus floridanus and Harpegnathos saltator.</title>
        <authorList>
            <person name="Bonasio R."/>
            <person name="Zhang G."/>
            <person name="Ye C."/>
            <person name="Mutti N.S."/>
            <person name="Fang X."/>
            <person name="Qin N."/>
            <person name="Donahue G."/>
            <person name="Yang P."/>
            <person name="Li Q."/>
            <person name="Li C."/>
            <person name="Zhang P."/>
            <person name="Huang Z."/>
            <person name="Berger S.L."/>
            <person name="Reinberg D."/>
            <person name="Wang J."/>
            <person name="Liebig J."/>
        </authorList>
    </citation>
    <scope>NUCLEOTIDE SEQUENCE [LARGE SCALE GENOMIC DNA]</scope>
    <source>
        <strain evidence="2 3">R22 G/1</strain>
    </source>
</reference>
<proteinExistence type="predicted"/>
<dbReference type="AlphaFoldDB" id="E2BMH9"/>
<feature type="region of interest" description="Disordered" evidence="1">
    <location>
        <begin position="37"/>
        <end position="96"/>
    </location>
</feature>